<dbReference type="Proteomes" id="UP001154078">
    <property type="component" value="Chromosome 8"/>
</dbReference>
<protein>
    <submittedName>
        <fullName evidence="2">Uncharacterized protein</fullName>
    </submittedName>
</protein>
<dbReference type="EMBL" id="OV121139">
    <property type="protein sequence ID" value="CAH0563139.1"/>
    <property type="molecule type" value="Genomic_DNA"/>
</dbReference>
<name>A0A9P0BDA9_BRAAE</name>
<sequence length="218" mass="24625">MCAVLENNILQELKPILGQLVQEAMKEALDGIYMRIQNTAGSKNNVNETNNKVMENQIGMETKNTAINTQHNNIKNTVPQSTAPTTATYQQMAARNSKTNGVQTVNHKQTQDNNKTRKTDYSNNTLIIKDKNEQGNAVNIYTQIKGAIDPSNLEIDIVNLKVNKQNLFITCKDQESYQILKTNVERIIDTNNWEISKANKFNPKLVIKEARTDDVTED</sequence>
<reference evidence="2" key="1">
    <citation type="submission" date="2021-12" db="EMBL/GenBank/DDBJ databases">
        <authorList>
            <person name="King R."/>
        </authorList>
    </citation>
    <scope>NUCLEOTIDE SEQUENCE</scope>
</reference>
<proteinExistence type="predicted"/>
<dbReference type="OrthoDB" id="6775559at2759"/>
<organism evidence="2 3">
    <name type="scientific">Brassicogethes aeneus</name>
    <name type="common">Rape pollen beetle</name>
    <name type="synonym">Meligethes aeneus</name>
    <dbReference type="NCBI Taxonomy" id="1431903"/>
    <lineage>
        <taxon>Eukaryota</taxon>
        <taxon>Metazoa</taxon>
        <taxon>Ecdysozoa</taxon>
        <taxon>Arthropoda</taxon>
        <taxon>Hexapoda</taxon>
        <taxon>Insecta</taxon>
        <taxon>Pterygota</taxon>
        <taxon>Neoptera</taxon>
        <taxon>Endopterygota</taxon>
        <taxon>Coleoptera</taxon>
        <taxon>Polyphaga</taxon>
        <taxon>Cucujiformia</taxon>
        <taxon>Nitidulidae</taxon>
        <taxon>Meligethinae</taxon>
        <taxon>Brassicogethes</taxon>
    </lineage>
</organism>
<accession>A0A9P0BDA9</accession>
<feature type="compositionally biased region" description="Polar residues" evidence="1">
    <location>
        <begin position="96"/>
        <end position="113"/>
    </location>
</feature>
<evidence type="ECO:0000313" key="3">
    <source>
        <dbReference type="Proteomes" id="UP001154078"/>
    </source>
</evidence>
<dbReference type="AlphaFoldDB" id="A0A9P0BDA9"/>
<gene>
    <name evidence="2" type="ORF">MELIAE_LOCUS12124</name>
</gene>
<evidence type="ECO:0000256" key="1">
    <source>
        <dbReference type="SAM" id="MobiDB-lite"/>
    </source>
</evidence>
<evidence type="ECO:0000313" key="2">
    <source>
        <dbReference type="EMBL" id="CAH0563139.1"/>
    </source>
</evidence>
<feature type="region of interest" description="Disordered" evidence="1">
    <location>
        <begin position="96"/>
        <end position="119"/>
    </location>
</feature>
<keyword evidence="3" id="KW-1185">Reference proteome</keyword>